<dbReference type="PANTHER" id="PTHR33929">
    <property type="entry name" value="MEMBRANE-ASSOCIATED KINASE REGULATOR 2-RELATED"/>
    <property type="match status" value="1"/>
</dbReference>
<evidence type="ECO:0000256" key="1">
    <source>
        <dbReference type="SAM" id="MobiDB-lite"/>
    </source>
</evidence>
<dbReference type="AlphaFoldDB" id="A0A2I0AFY2"/>
<feature type="region of interest" description="Disordered" evidence="1">
    <location>
        <begin position="248"/>
        <end position="274"/>
    </location>
</feature>
<evidence type="ECO:0000313" key="2">
    <source>
        <dbReference type="EMBL" id="PKA54462.1"/>
    </source>
</evidence>
<dbReference type="PANTHER" id="PTHR33929:SF1">
    <property type="entry name" value="MEMBRANE-ASSOCIATED KINASE REGULATOR 2-RELATED"/>
    <property type="match status" value="1"/>
</dbReference>
<dbReference type="InterPro" id="IPR039619">
    <property type="entry name" value="MAKR2/5"/>
</dbReference>
<feature type="region of interest" description="Disordered" evidence="1">
    <location>
        <begin position="128"/>
        <end position="149"/>
    </location>
</feature>
<feature type="region of interest" description="Disordered" evidence="1">
    <location>
        <begin position="66"/>
        <end position="91"/>
    </location>
</feature>
<keyword evidence="3" id="KW-1185">Reference proteome</keyword>
<protein>
    <submittedName>
        <fullName evidence="2">Putative membrane-associated kinase regulator 2</fullName>
    </submittedName>
</protein>
<gene>
    <name evidence="2" type="primary">MAKR2</name>
    <name evidence="2" type="ORF">AXF42_Ash000295</name>
</gene>
<dbReference type="Proteomes" id="UP000236161">
    <property type="component" value="Unassembled WGS sequence"/>
</dbReference>
<proteinExistence type="predicted"/>
<feature type="region of interest" description="Disordered" evidence="1">
    <location>
        <begin position="15"/>
        <end position="40"/>
    </location>
</feature>
<dbReference type="EMBL" id="KZ451982">
    <property type="protein sequence ID" value="PKA54462.1"/>
    <property type="molecule type" value="Genomic_DNA"/>
</dbReference>
<dbReference type="OrthoDB" id="689803at2759"/>
<keyword evidence="2" id="KW-0418">Kinase</keyword>
<feature type="compositionally biased region" description="Basic and acidic residues" evidence="1">
    <location>
        <begin position="248"/>
        <end position="260"/>
    </location>
</feature>
<dbReference type="GO" id="GO:0016301">
    <property type="term" value="F:kinase activity"/>
    <property type="evidence" value="ECO:0007669"/>
    <property type="project" value="UniProtKB-KW"/>
</dbReference>
<organism evidence="2 3">
    <name type="scientific">Apostasia shenzhenica</name>
    <dbReference type="NCBI Taxonomy" id="1088818"/>
    <lineage>
        <taxon>Eukaryota</taxon>
        <taxon>Viridiplantae</taxon>
        <taxon>Streptophyta</taxon>
        <taxon>Embryophyta</taxon>
        <taxon>Tracheophyta</taxon>
        <taxon>Spermatophyta</taxon>
        <taxon>Magnoliopsida</taxon>
        <taxon>Liliopsida</taxon>
        <taxon>Asparagales</taxon>
        <taxon>Orchidaceae</taxon>
        <taxon>Apostasioideae</taxon>
        <taxon>Apostasia</taxon>
    </lineage>
</organism>
<reference evidence="2 3" key="1">
    <citation type="journal article" date="2017" name="Nature">
        <title>The Apostasia genome and the evolution of orchids.</title>
        <authorList>
            <person name="Zhang G.Q."/>
            <person name="Liu K.W."/>
            <person name="Li Z."/>
            <person name="Lohaus R."/>
            <person name="Hsiao Y.Y."/>
            <person name="Niu S.C."/>
            <person name="Wang J.Y."/>
            <person name="Lin Y.C."/>
            <person name="Xu Q."/>
            <person name="Chen L.J."/>
            <person name="Yoshida K."/>
            <person name="Fujiwara S."/>
            <person name="Wang Z.W."/>
            <person name="Zhang Y.Q."/>
            <person name="Mitsuda N."/>
            <person name="Wang M."/>
            <person name="Liu G.H."/>
            <person name="Pecoraro L."/>
            <person name="Huang H.X."/>
            <person name="Xiao X.J."/>
            <person name="Lin M."/>
            <person name="Wu X.Y."/>
            <person name="Wu W.L."/>
            <person name="Chen Y.Y."/>
            <person name="Chang S.B."/>
            <person name="Sakamoto S."/>
            <person name="Ohme-Takagi M."/>
            <person name="Yagi M."/>
            <person name="Zeng S.J."/>
            <person name="Shen C.Y."/>
            <person name="Yeh C.M."/>
            <person name="Luo Y.B."/>
            <person name="Tsai W.C."/>
            <person name="Van de Peer Y."/>
            <person name="Liu Z.J."/>
        </authorList>
    </citation>
    <scope>NUCLEOTIDE SEQUENCE [LARGE SCALE GENOMIC DNA]</scope>
    <source>
        <strain evidence="3">cv. Shenzhen</strain>
        <tissue evidence="2">Stem</tissue>
    </source>
</reference>
<evidence type="ECO:0000313" key="3">
    <source>
        <dbReference type="Proteomes" id="UP000236161"/>
    </source>
</evidence>
<sequence>MESFDLLVKYWRQGHEPRSPACRPTTASPTCDDRNDEGPLSDLEFAVSSPDDIDEVEDGLGLEAEAIAAGNLENEKREDEEDDMEGDEFRSDPTILSNAVIIIAAGVESDQAPATKPSRRLRVHLLKHGNPKSKPPENNPAAATAAGELQKQSRASSKFLVKFKIDEVPIVSLFIPDSSTQSNAGGDHPEEASTTTTAAASMVLPEEKKSPDSKDVVHKYLRKIKPIYIRISRRLFYQFIGAGDSLEQREREEKEHKTEHSAASTAEKTGRKSWKPAISAIPSIPTRLRVVYHRIGKSKSTLSPSSAAVLSPPLQPRDDSLLLQQDGIQSAIAHCKRSYTGSSKGEKPVKISKFSDGIHLYGFVNSFFIF</sequence>
<dbReference type="GO" id="GO:0005886">
    <property type="term" value="C:plasma membrane"/>
    <property type="evidence" value="ECO:0007669"/>
    <property type="project" value="InterPro"/>
</dbReference>
<name>A0A2I0AFY2_9ASPA</name>
<accession>A0A2I0AFY2</accession>
<dbReference type="STRING" id="1088818.A0A2I0AFY2"/>
<keyword evidence="2" id="KW-0808">Transferase</keyword>